<dbReference type="EMBL" id="LT853885">
    <property type="protein sequence ID" value="SMR01945.1"/>
    <property type="molecule type" value="Genomic_DNA"/>
</dbReference>
<dbReference type="AlphaFoldDB" id="A0A1Y6HEL7"/>
<sequence>MIGELLTVVGINVSIDSFVTGQSGATGNLFRTEVLIQQDLHLGDASASMCGRWLACARRRSLMRCA</sequence>
<dbReference type="Proteomes" id="UP000195877">
    <property type="component" value="Chromosome 1"/>
</dbReference>
<evidence type="ECO:0000313" key="1">
    <source>
        <dbReference type="EMBL" id="SMR00605.1"/>
    </source>
</evidence>
<keyword evidence="3" id="KW-1185">Reference proteome</keyword>
<reference evidence="1 3" key="2">
    <citation type="submission" date="2017-05" db="EMBL/GenBank/DDBJ databases">
        <authorList>
            <person name="Blom J."/>
        </authorList>
    </citation>
    <scope>NUCLEOTIDE SEQUENCE [LARGE SCALE GENOMIC DNA]</scope>
    <source>
        <strain evidence="1">PD885</strain>
    </source>
</reference>
<accession>A0A1Y6HEL7</accession>
<evidence type="ECO:0000313" key="4">
    <source>
        <dbReference type="Proteomes" id="UP000195953"/>
    </source>
</evidence>
<organism evidence="2 4">
    <name type="scientific">Xanthomonas fragariae</name>
    <dbReference type="NCBI Taxonomy" id="48664"/>
    <lineage>
        <taxon>Bacteria</taxon>
        <taxon>Pseudomonadati</taxon>
        <taxon>Pseudomonadota</taxon>
        <taxon>Gammaproteobacteria</taxon>
        <taxon>Lysobacterales</taxon>
        <taxon>Lysobacteraceae</taxon>
        <taxon>Xanthomonas</taxon>
    </lineage>
</organism>
<dbReference type="EMBL" id="LT853882">
    <property type="protein sequence ID" value="SMR00605.1"/>
    <property type="molecule type" value="Genomic_DNA"/>
</dbReference>
<evidence type="ECO:0000313" key="2">
    <source>
        <dbReference type="EMBL" id="SMR01945.1"/>
    </source>
</evidence>
<reference evidence="2 4" key="1">
    <citation type="submission" date="2017-05" db="EMBL/GenBank/DDBJ databases">
        <authorList>
            <person name="Song R."/>
            <person name="Chenine A.L."/>
            <person name="Ruprecht R.M."/>
        </authorList>
    </citation>
    <scope>NUCLEOTIDE SEQUENCE [LARGE SCALE GENOMIC DNA]</scope>
    <source>
        <strain evidence="2">PD5205</strain>
    </source>
</reference>
<gene>
    <name evidence="2" type="ORF">PD5205_00625</name>
    <name evidence="1" type="ORF">PD885_03384</name>
</gene>
<name>A0A1Y6HEL7_9XANT</name>
<proteinExistence type="predicted"/>
<evidence type="ECO:0000313" key="3">
    <source>
        <dbReference type="Proteomes" id="UP000195877"/>
    </source>
</evidence>
<protein>
    <submittedName>
        <fullName evidence="2">Pyrroline-5-carboxylate reductase</fullName>
    </submittedName>
</protein>
<dbReference type="Proteomes" id="UP000195953">
    <property type="component" value="Chromosome 1"/>
</dbReference>